<evidence type="ECO:0000313" key="4">
    <source>
        <dbReference type="EMBL" id="TWG41000.1"/>
    </source>
</evidence>
<keyword evidence="2" id="KW-0520">NAD</keyword>
<comment type="caution">
    <text evidence="4">The sequence shown here is derived from an EMBL/GenBank/DDBJ whole genome shotgun (WGS) entry which is preliminary data.</text>
</comment>
<dbReference type="PANTHER" id="PTHR43333:SF1">
    <property type="entry name" value="D-ISOMER SPECIFIC 2-HYDROXYACID DEHYDROGENASE NAD-BINDING DOMAIN-CONTAINING PROTEIN"/>
    <property type="match status" value="1"/>
</dbReference>
<name>A0A561XY19_ACIDE</name>
<dbReference type="RefSeq" id="WP_146869680.1">
    <property type="nucleotide sequence ID" value="NZ_VJWE01000002.1"/>
</dbReference>
<dbReference type="GO" id="GO:0051287">
    <property type="term" value="F:NAD binding"/>
    <property type="evidence" value="ECO:0007669"/>
    <property type="project" value="InterPro"/>
</dbReference>
<evidence type="ECO:0000256" key="1">
    <source>
        <dbReference type="ARBA" id="ARBA00023002"/>
    </source>
</evidence>
<feature type="domain" description="D-isomer specific 2-hydroxyacid dehydrogenase NAD-binding" evidence="3">
    <location>
        <begin position="140"/>
        <end position="296"/>
    </location>
</feature>
<protein>
    <submittedName>
        <fullName evidence="4">Phosphoglycerate dehydrogenase-like enzyme</fullName>
    </submittedName>
</protein>
<gene>
    <name evidence="4" type="ORF">ATF69_0289</name>
</gene>
<dbReference type="SUPFAM" id="SSF51735">
    <property type="entry name" value="NAD(P)-binding Rossmann-fold domains"/>
    <property type="match status" value="1"/>
</dbReference>
<proteinExistence type="predicted"/>
<dbReference type="Gene3D" id="3.40.50.720">
    <property type="entry name" value="NAD(P)-binding Rossmann-like Domain"/>
    <property type="match status" value="2"/>
</dbReference>
<dbReference type="EMBL" id="VJWE01000002">
    <property type="protein sequence ID" value="TWG41000.1"/>
    <property type="molecule type" value="Genomic_DNA"/>
</dbReference>
<dbReference type="AlphaFoldDB" id="A0A561XY19"/>
<dbReference type="InterPro" id="IPR036291">
    <property type="entry name" value="NAD(P)-bd_dom_sf"/>
</dbReference>
<evidence type="ECO:0000313" key="5">
    <source>
        <dbReference type="Proteomes" id="UP000321485"/>
    </source>
</evidence>
<organism evidence="4 5">
    <name type="scientific">Acidovorax delafieldii</name>
    <name type="common">Pseudomonas delafieldii</name>
    <dbReference type="NCBI Taxonomy" id="47920"/>
    <lineage>
        <taxon>Bacteria</taxon>
        <taxon>Pseudomonadati</taxon>
        <taxon>Pseudomonadota</taxon>
        <taxon>Betaproteobacteria</taxon>
        <taxon>Burkholderiales</taxon>
        <taxon>Comamonadaceae</taxon>
        <taxon>Acidovorax</taxon>
    </lineage>
</organism>
<keyword evidence="1" id="KW-0560">Oxidoreductase</keyword>
<evidence type="ECO:0000259" key="3">
    <source>
        <dbReference type="Pfam" id="PF02826"/>
    </source>
</evidence>
<dbReference type="Proteomes" id="UP000321485">
    <property type="component" value="Unassembled WGS sequence"/>
</dbReference>
<evidence type="ECO:0000256" key="2">
    <source>
        <dbReference type="ARBA" id="ARBA00023027"/>
    </source>
</evidence>
<accession>A0A561XY19</accession>
<sequence>MNAVLAPRPLVVLNQTGAEADALVAAAGLPVALADDAAVPAWERAADADVLFTGPRNGWRNAPAQPPAGWPGRLQWVHVASAGIDFFPPWLLQVPLVTCSRGVAAVPIAEYVITALLAHQRDWDTLRVQGADPWRETFARVDHHLPGTLQGRTLGIAGYGAIGRAVAVRAQALGMQVVALRRGGAPVDGGGEGDEGVQAVGSIEQLLAASDHLVLALPITAQTYHLINAATLAHARPGLHLVNIARGALVDQQALLQALDAGRLSGATLDVTDPEPLPDSHPLYHHPRVRITPHVSWAAQGAAEVTARKFVDNLQRFVAGLPLHDVVDRERGY</sequence>
<reference evidence="4 5" key="1">
    <citation type="journal article" date="2015" name="Stand. Genomic Sci.">
        <title>Genomic Encyclopedia of Bacterial and Archaeal Type Strains, Phase III: the genomes of soil and plant-associated and newly described type strains.</title>
        <authorList>
            <person name="Whitman W.B."/>
            <person name="Woyke T."/>
            <person name="Klenk H.P."/>
            <person name="Zhou Y."/>
            <person name="Lilburn T.G."/>
            <person name="Beck B.J."/>
            <person name="De Vos P."/>
            <person name="Vandamme P."/>
            <person name="Eisen J.A."/>
            <person name="Garrity G."/>
            <person name="Hugenholtz P."/>
            <person name="Kyrpides N.C."/>
        </authorList>
    </citation>
    <scope>NUCLEOTIDE SEQUENCE [LARGE SCALE GENOMIC DNA]</scope>
    <source>
        <strain evidence="4 5">DSM 64</strain>
    </source>
</reference>
<dbReference type="GeneID" id="51109371"/>
<dbReference type="PANTHER" id="PTHR43333">
    <property type="entry name" value="2-HACID_DH_C DOMAIN-CONTAINING PROTEIN"/>
    <property type="match status" value="1"/>
</dbReference>
<dbReference type="InterPro" id="IPR006140">
    <property type="entry name" value="D-isomer_DH_NAD-bd"/>
</dbReference>
<dbReference type="GO" id="GO:0016491">
    <property type="term" value="F:oxidoreductase activity"/>
    <property type="evidence" value="ECO:0007669"/>
    <property type="project" value="UniProtKB-KW"/>
</dbReference>
<dbReference type="Pfam" id="PF02826">
    <property type="entry name" value="2-Hacid_dh_C"/>
    <property type="match status" value="1"/>
</dbReference>